<keyword evidence="3" id="KW-1185">Reference proteome</keyword>
<evidence type="ECO:0000256" key="1">
    <source>
        <dbReference type="SAM" id="MobiDB-lite"/>
    </source>
</evidence>
<proteinExistence type="predicted"/>
<sequence>MTERNISLPDDLQEFIDRQLATGDYDTVDDYSNHLSRQERERVAEK</sequence>
<dbReference type="EMBL" id="JBAFSM010000016">
    <property type="protein sequence ID" value="MEG3437520.1"/>
    <property type="molecule type" value="Genomic_DNA"/>
</dbReference>
<name>A0AAW9QI92_9CHRO</name>
<evidence type="ECO:0008006" key="4">
    <source>
        <dbReference type="Google" id="ProtNLM"/>
    </source>
</evidence>
<protein>
    <recommendedName>
        <fullName evidence="4">Type II toxin-antitoxin system ParD family antitoxin</fullName>
    </recommendedName>
</protein>
<evidence type="ECO:0000313" key="2">
    <source>
        <dbReference type="EMBL" id="MEG3437520.1"/>
    </source>
</evidence>
<comment type="caution">
    <text evidence="2">The sequence shown here is derived from an EMBL/GenBank/DDBJ whole genome shotgun (WGS) entry which is preliminary data.</text>
</comment>
<evidence type="ECO:0000313" key="3">
    <source>
        <dbReference type="Proteomes" id="UP001328733"/>
    </source>
</evidence>
<accession>A0AAW9QI92</accession>
<gene>
    <name evidence="2" type="ORF">V0288_10355</name>
</gene>
<feature type="compositionally biased region" description="Basic and acidic residues" evidence="1">
    <location>
        <begin position="36"/>
        <end position="46"/>
    </location>
</feature>
<dbReference type="AlphaFoldDB" id="A0AAW9QI92"/>
<organism evidence="2 3">
    <name type="scientific">Pannus brasiliensis CCIBt3594</name>
    <dbReference type="NCBI Taxonomy" id="1427578"/>
    <lineage>
        <taxon>Bacteria</taxon>
        <taxon>Bacillati</taxon>
        <taxon>Cyanobacteriota</taxon>
        <taxon>Cyanophyceae</taxon>
        <taxon>Oscillatoriophycideae</taxon>
        <taxon>Chroococcales</taxon>
        <taxon>Microcystaceae</taxon>
        <taxon>Pannus</taxon>
    </lineage>
</organism>
<dbReference type="RefSeq" id="WP_332864998.1">
    <property type="nucleotide sequence ID" value="NZ_JBAFSM010000016.1"/>
</dbReference>
<feature type="region of interest" description="Disordered" evidence="1">
    <location>
        <begin position="26"/>
        <end position="46"/>
    </location>
</feature>
<dbReference type="Proteomes" id="UP001328733">
    <property type="component" value="Unassembled WGS sequence"/>
</dbReference>
<reference evidence="2 3" key="1">
    <citation type="submission" date="2024-01" db="EMBL/GenBank/DDBJ databases">
        <title>Genomic insights into the taxonomy and metabolism of the cyanobacterium Pannus brasiliensis CCIBt3594.</title>
        <authorList>
            <person name="Machado M."/>
            <person name="Botero N.B."/>
            <person name="Andreote A.P.D."/>
            <person name="Feitosa A.M.T."/>
            <person name="Popin R."/>
            <person name="Sivonen K."/>
            <person name="Fiore M.F."/>
        </authorList>
    </citation>
    <scope>NUCLEOTIDE SEQUENCE [LARGE SCALE GENOMIC DNA]</scope>
    <source>
        <strain evidence="2 3">CCIBt3594</strain>
    </source>
</reference>